<keyword evidence="1" id="KW-0812">Transmembrane</keyword>
<feature type="transmembrane region" description="Helical" evidence="1">
    <location>
        <begin position="283"/>
        <end position="302"/>
    </location>
</feature>
<dbReference type="EMBL" id="JRQD01000004">
    <property type="protein sequence ID" value="KGM06567.1"/>
    <property type="molecule type" value="Genomic_DNA"/>
</dbReference>
<proteinExistence type="predicted"/>
<organism evidence="2 3">
    <name type="scientific">Methylophaga thiooxydans</name>
    <dbReference type="NCBI Taxonomy" id="392484"/>
    <lineage>
        <taxon>Bacteria</taxon>
        <taxon>Pseudomonadati</taxon>
        <taxon>Pseudomonadota</taxon>
        <taxon>Gammaproteobacteria</taxon>
        <taxon>Thiotrichales</taxon>
        <taxon>Piscirickettsiaceae</taxon>
        <taxon>Methylophaga</taxon>
    </lineage>
</organism>
<evidence type="ECO:0000313" key="2">
    <source>
        <dbReference type="EMBL" id="KGM06567.1"/>
    </source>
</evidence>
<dbReference type="RefSeq" id="WP_281085196.1">
    <property type="nucleotide sequence ID" value="NZ_JRQD01000004.1"/>
</dbReference>
<dbReference type="Proteomes" id="UP000029999">
    <property type="component" value="Unassembled WGS sequence"/>
</dbReference>
<reference evidence="2 3" key="1">
    <citation type="submission" date="2014-09" db="EMBL/GenBank/DDBJ databases">
        <authorList>
            <person name="Grob C."/>
            <person name="Taubert M."/>
            <person name="Howat A.M."/>
            <person name="Burns O.J."/>
            <person name="Dixon J.L."/>
            <person name="Chen Y."/>
            <person name="Murrell J.C."/>
        </authorList>
    </citation>
    <scope>NUCLEOTIDE SEQUENCE [LARGE SCALE GENOMIC DNA]</scope>
    <source>
        <strain evidence="2">L4</strain>
    </source>
</reference>
<comment type="caution">
    <text evidence="2">The sequence shown here is derived from an EMBL/GenBank/DDBJ whole genome shotgun (WGS) entry which is preliminary data.</text>
</comment>
<keyword evidence="1" id="KW-0472">Membrane</keyword>
<dbReference type="Pfam" id="PF13469">
    <property type="entry name" value="Sulfotransfer_3"/>
    <property type="match status" value="1"/>
</dbReference>
<keyword evidence="1" id="KW-1133">Transmembrane helix</keyword>
<evidence type="ECO:0000256" key="1">
    <source>
        <dbReference type="SAM" id="Phobius"/>
    </source>
</evidence>
<sequence length="336" mass="38136">MKLIILLYVPRSGSTFLSSQLAKKYSNILVMPEIRLPKLMLEKEANVAIRYHELKRILEKDHQISSLDITEEDIVDLYKNSQSLRPESVLLSLAGLIAQKKGRQFDAVVYKCGSAGLWWPALKASYPTASFIHVHRDVRAVVNSALHSQRPYHPGEKMGRGDPWFRAKGWNRYVTGMQKLTQAGEQIIQVSYEALCHNPTAVLDNVINQLKLDVGVAVGGEGISVATSEQDIHRNVNKPPLKGRLDAWQGELKLWQVVVSEHLATEGMNTLGYEKRISKTTSAISYSACLFYGFIFHVYATLKFKLSRTLKHSVSPIKLYSRIVHRLRTRNLRSRW</sequence>
<dbReference type="Gene3D" id="3.40.50.300">
    <property type="entry name" value="P-loop containing nucleotide triphosphate hydrolases"/>
    <property type="match status" value="1"/>
</dbReference>
<dbReference type="STRING" id="392484.LP43_1789"/>
<dbReference type="InterPro" id="IPR027417">
    <property type="entry name" value="P-loop_NTPase"/>
</dbReference>
<dbReference type="AlphaFoldDB" id="A0A0A0BFV8"/>
<evidence type="ECO:0000313" key="3">
    <source>
        <dbReference type="Proteomes" id="UP000029999"/>
    </source>
</evidence>
<gene>
    <name evidence="2" type="ORF">LP43_1789</name>
</gene>
<accession>A0A0A0BFV8</accession>
<dbReference type="SUPFAM" id="SSF52540">
    <property type="entry name" value="P-loop containing nucleoside triphosphate hydrolases"/>
    <property type="match status" value="1"/>
</dbReference>
<protein>
    <recommendedName>
        <fullName evidence="4">Sulfotransferase</fullName>
    </recommendedName>
</protein>
<evidence type="ECO:0008006" key="4">
    <source>
        <dbReference type="Google" id="ProtNLM"/>
    </source>
</evidence>
<name>A0A0A0BFV8_9GAMM</name>